<dbReference type="SUPFAM" id="SSF48452">
    <property type="entry name" value="TPR-like"/>
    <property type="match status" value="1"/>
</dbReference>
<organism evidence="1">
    <name type="scientific">marine metagenome</name>
    <dbReference type="NCBI Taxonomy" id="408172"/>
    <lineage>
        <taxon>unclassified sequences</taxon>
        <taxon>metagenomes</taxon>
        <taxon>ecological metagenomes</taxon>
    </lineage>
</organism>
<protein>
    <submittedName>
        <fullName evidence="1">Uncharacterized protein</fullName>
    </submittedName>
</protein>
<name>A0A382NLJ6_9ZZZZ</name>
<proteinExistence type="predicted"/>
<dbReference type="PANTHER" id="PTHR12558:SF13">
    <property type="entry name" value="CELL DIVISION CYCLE PROTEIN 27 HOMOLOG"/>
    <property type="match status" value="1"/>
</dbReference>
<dbReference type="Gene3D" id="3.40.50.10610">
    <property type="entry name" value="ABC-type transport auxiliary lipoprotein component"/>
    <property type="match status" value="1"/>
</dbReference>
<dbReference type="AlphaFoldDB" id="A0A382NLJ6"/>
<dbReference type="PANTHER" id="PTHR12558">
    <property type="entry name" value="CELL DIVISION CYCLE 16,23,27"/>
    <property type="match status" value="1"/>
</dbReference>
<feature type="non-terminal residue" evidence="1">
    <location>
        <position position="1"/>
    </location>
</feature>
<dbReference type="InterPro" id="IPR019734">
    <property type="entry name" value="TPR_rpt"/>
</dbReference>
<evidence type="ECO:0000313" key="1">
    <source>
        <dbReference type="EMBL" id="SVC61358.1"/>
    </source>
</evidence>
<dbReference type="SMART" id="SM00028">
    <property type="entry name" value="TPR"/>
    <property type="match status" value="3"/>
</dbReference>
<dbReference type="Gene3D" id="1.25.40.10">
    <property type="entry name" value="Tetratricopeptide repeat domain"/>
    <property type="match status" value="2"/>
</dbReference>
<feature type="non-terminal residue" evidence="1">
    <location>
        <position position="367"/>
    </location>
</feature>
<gene>
    <name evidence="1" type="ORF">METZ01_LOCUS314212</name>
</gene>
<accession>A0A382NLJ6</accession>
<sequence length="367" mass="41185">ISGDPEQEYFVDGITEDIILVISRYHWLSVIARNSTFVYKGAAVDVREVARELKVDYVLEGSVRKAGPRVRITAQLIDSRSGSQIWSERYDRKLDDIFDLQDEITETIAASIEPELARSERQRARRKTSDNLGAWDLFQKAQWHMYQFSKENVESAINLYKQAIALDREFASAHAGVSVGLIVLVGANFTQEPKKCIESALRYAEQSVVLDDQDPFCHYALGRSRAFSFQPEKAEPELKRAIELNPSYAHAYHGLAHLYMMTPGGDAEVSGQMMNEAIRLSPRDPLLWVFEHMKGATLMSLEQNDEASEWMEKAARHPSAGFWAFSGLAACQAALGDQLKAEESLAKALEINSNLSQAFLEDTYPGA</sequence>
<dbReference type="InterPro" id="IPR011990">
    <property type="entry name" value="TPR-like_helical_dom_sf"/>
</dbReference>
<reference evidence="1" key="1">
    <citation type="submission" date="2018-05" db="EMBL/GenBank/DDBJ databases">
        <authorList>
            <person name="Lanie J.A."/>
            <person name="Ng W.-L."/>
            <person name="Kazmierczak K.M."/>
            <person name="Andrzejewski T.M."/>
            <person name="Davidsen T.M."/>
            <person name="Wayne K.J."/>
            <person name="Tettelin H."/>
            <person name="Glass J.I."/>
            <person name="Rusch D."/>
            <person name="Podicherti R."/>
            <person name="Tsui H.-C.T."/>
            <person name="Winkler M.E."/>
        </authorList>
    </citation>
    <scope>NUCLEOTIDE SEQUENCE</scope>
</reference>
<dbReference type="EMBL" id="UINC01100928">
    <property type="protein sequence ID" value="SVC61358.1"/>
    <property type="molecule type" value="Genomic_DNA"/>
</dbReference>